<reference evidence="2 3" key="1">
    <citation type="submission" date="2018-10" db="EMBL/GenBank/DDBJ databases">
        <title>Cultivation of a novel Methanohalophilus strain from Kebrit Deep of the Red Sea and a genomic comparison of members of the genus Methanohalophilus.</title>
        <authorList>
            <person name="Guan Y."/>
            <person name="Ngugi D.K."/>
            <person name="Stingl U."/>
        </authorList>
    </citation>
    <scope>NUCLEOTIDE SEQUENCE [LARGE SCALE GENOMIC DNA]</scope>
    <source>
        <strain evidence="2 3">DSM 3094</strain>
    </source>
</reference>
<name>A0A3M9LBU1_9EURY</name>
<gene>
    <name evidence="2" type="ORF">EFE40_04740</name>
</gene>
<dbReference type="EMBL" id="RJJG01000003">
    <property type="protein sequence ID" value="RNI09943.1"/>
    <property type="molecule type" value="Genomic_DNA"/>
</dbReference>
<protein>
    <submittedName>
        <fullName evidence="2">DUF4130 domain-containing protein</fullName>
    </submittedName>
</protein>
<organism evidence="2 3">
    <name type="scientific">Methanohalophilus halophilus</name>
    <dbReference type="NCBI Taxonomy" id="2177"/>
    <lineage>
        <taxon>Archaea</taxon>
        <taxon>Methanobacteriati</taxon>
        <taxon>Methanobacteriota</taxon>
        <taxon>Stenosarchaea group</taxon>
        <taxon>Methanomicrobia</taxon>
        <taxon>Methanosarcinales</taxon>
        <taxon>Methanosarcinaceae</taxon>
        <taxon>Methanohalophilus</taxon>
    </lineage>
</organism>
<proteinExistence type="predicted"/>
<dbReference type="Pfam" id="PF13566">
    <property type="entry name" value="DUF4130"/>
    <property type="match status" value="1"/>
</dbReference>
<dbReference type="AlphaFoldDB" id="A0A3M9LBU1"/>
<dbReference type="Proteomes" id="UP000267921">
    <property type="component" value="Unassembled WGS sequence"/>
</dbReference>
<accession>A0A3M9LBU1</accession>
<evidence type="ECO:0000313" key="3">
    <source>
        <dbReference type="Proteomes" id="UP000267921"/>
    </source>
</evidence>
<evidence type="ECO:0000313" key="2">
    <source>
        <dbReference type="EMBL" id="RNI09943.1"/>
    </source>
</evidence>
<sequence>MHMIILFKATVTGVLLACLELRQRPEADLVFACDPKEGEAKLKMSNPVSEVIRVGFNKKIDKQQLIKRIFPDGWHRITNFDSSPLNYIDLVLRHRKCNPAELVRLLRGCEGEVDGLYCGKERLCKRYYRYMREVKNNYHRLCMFVRPVCGETVLYVHVTPPNRISDMLCRWLAVRNPDRAVIVVDGKFAYVCNGEILKMQHFLKTSVDSIQHLIPSEDSANLEELWDTYYKSQMIDNRRNHSLSKKLQPRADSGYSPMSKKDRYFVERGIPTSTLLDFVNEKQGGQ</sequence>
<evidence type="ECO:0000259" key="1">
    <source>
        <dbReference type="Pfam" id="PF13566"/>
    </source>
</evidence>
<feature type="domain" description="DUF4130" evidence="1">
    <location>
        <begin position="124"/>
        <end position="249"/>
    </location>
</feature>
<comment type="caution">
    <text evidence="2">The sequence shown here is derived from an EMBL/GenBank/DDBJ whole genome shotgun (WGS) entry which is preliminary data.</text>
</comment>
<dbReference type="InterPro" id="IPR025404">
    <property type="entry name" value="DUF4130"/>
</dbReference>